<keyword evidence="2" id="KW-0812">Transmembrane</keyword>
<dbReference type="EMBL" id="CP029194">
    <property type="protein sequence ID" value="QES24874.1"/>
    <property type="molecule type" value="Genomic_DNA"/>
</dbReference>
<organism evidence="3 4">
    <name type="scientific">Streptomyces venezuelae</name>
    <dbReference type="NCBI Taxonomy" id="54571"/>
    <lineage>
        <taxon>Bacteria</taxon>
        <taxon>Bacillati</taxon>
        <taxon>Actinomycetota</taxon>
        <taxon>Actinomycetes</taxon>
        <taxon>Kitasatosporales</taxon>
        <taxon>Streptomycetaceae</taxon>
        <taxon>Streptomyces</taxon>
    </lineage>
</organism>
<accession>A0A5P2B380</accession>
<sequence length="89" mass="9828">MRSGNEPATARSPLRMRFWLAVWGLLWAVFGTTVFSLVGRPGWAAACGVLFLVVVCDLAMVLHHIHQGPHWQPGRNIPPYEPDHGGTGR</sequence>
<dbReference type="OrthoDB" id="4322906at2"/>
<evidence type="ECO:0000256" key="1">
    <source>
        <dbReference type="SAM" id="MobiDB-lite"/>
    </source>
</evidence>
<proteinExistence type="predicted"/>
<dbReference type="AlphaFoldDB" id="A0A5P2B380"/>
<keyword evidence="2" id="KW-1133">Transmembrane helix</keyword>
<dbReference type="RefSeq" id="WP_150271337.1">
    <property type="nucleotide sequence ID" value="NZ_CP029194.1"/>
</dbReference>
<evidence type="ECO:0000313" key="3">
    <source>
        <dbReference type="EMBL" id="QES24874.1"/>
    </source>
</evidence>
<name>A0A5P2B380_STRVZ</name>
<dbReference type="InterPro" id="IPR045924">
    <property type="entry name" value="DUF6343"/>
</dbReference>
<reference evidence="3 4" key="1">
    <citation type="submission" date="2018-05" db="EMBL/GenBank/DDBJ databases">
        <title>Streptomyces venezuelae.</title>
        <authorList>
            <person name="Kim W."/>
            <person name="Lee N."/>
            <person name="Cho B.-K."/>
        </authorList>
    </citation>
    <scope>NUCLEOTIDE SEQUENCE [LARGE SCALE GENOMIC DNA]</scope>
    <source>
        <strain evidence="3 4">ATCC 15068</strain>
    </source>
</reference>
<dbReference type="Proteomes" id="UP000324106">
    <property type="component" value="Chromosome"/>
</dbReference>
<evidence type="ECO:0000313" key="4">
    <source>
        <dbReference type="Proteomes" id="UP000324106"/>
    </source>
</evidence>
<gene>
    <name evidence="3" type="ORF">DEJ46_29945</name>
</gene>
<evidence type="ECO:0000256" key="2">
    <source>
        <dbReference type="SAM" id="Phobius"/>
    </source>
</evidence>
<feature type="region of interest" description="Disordered" evidence="1">
    <location>
        <begin position="68"/>
        <end position="89"/>
    </location>
</feature>
<dbReference type="Pfam" id="PF19870">
    <property type="entry name" value="DUF6343"/>
    <property type="match status" value="1"/>
</dbReference>
<keyword evidence="2" id="KW-0472">Membrane</keyword>
<feature type="transmembrane region" description="Helical" evidence="2">
    <location>
        <begin position="18"/>
        <end position="37"/>
    </location>
</feature>
<protein>
    <submittedName>
        <fullName evidence="3">Uncharacterized protein</fullName>
    </submittedName>
</protein>
<feature type="transmembrane region" description="Helical" evidence="2">
    <location>
        <begin position="43"/>
        <end position="62"/>
    </location>
</feature>